<keyword evidence="2" id="KW-1185">Reference proteome</keyword>
<proteinExistence type="predicted"/>
<gene>
    <name evidence="1" type="ORF">ASPCADRAFT_204536</name>
</gene>
<reference evidence="2" key="1">
    <citation type="journal article" date="2017" name="Genome Biol.">
        <title>Comparative genomics reveals high biological diversity and specific adaptations in the industrially and medically important fungal genus Aspergillus.</title>
        <authorList>
            <person name="de Vries R.P."/>
            <person name="Riley R."/>
            <person name="Wiebenga A."/>
            <person name="Aguilar-Osorio G."/>
            <person name="Amillis S."/>
            <person name="Uchima C.A."/>
            <person name="Anderluh G."/>
            <person name="Asadollahi M."/>
            <person name="Askin M."/>
            <person name="Barry K."/>
            <person name="Battaglia E."/>
            <person name="Bayram O."/>
            <person name="Benocci T."/>
            <person name="Braus-Stromeyer S.A."/>
            <person name="Caldana C."/>
            <person name="Canovas D."/>
            <person name="Cerqueira G.C."/>
            <person name="Chen F."/>
            <person name="Chen W."/>
            <person name="Choi C."/>
            <person name="Clum A."/>
            <person name="Dos Santos R.A."/>
            <person name="Damasio A.R."/>
            <person name="Diallinas G."/>
            <person name="Emri T."/>
            <person name="Fekete E."/>
            <person name="Flipphi M."/>
            <person name="Freyberg S."/>
            <person name="Gallo A."/>
            <person name="Gournas C."/>
            <person name="Habgood R."/>
            <person name="Hainaut M."/>
            <person name="Harispe M.L."/>
            <person name="Henrissat B."/>
            <person name="Hilden K.S."/>
            <person name="Hope R."/>
            <person name="Hossain A."/>
            <person name="Karabika E."/>
            <person name="Karaffa L."/>
            <person name="Karanyi Z."/>
            <person name="Krasevec N."/>
            <person name="Kuo A."/>
            <person name="Kusch H."/>
            <person name="LaButti K."/>
            <person name="Lagendijk E.L."/>
            <person name="Lapidus A."/>
            <person name="Levasseur A."/>
            <person name="Lindquist E."/>
            <person name="Lipzen A."/>
            <person name="Logrieco A.F."/>
            <person name="MacCabe A."/>
            <person name="Maekelae M.R."/>
            <person name="Malavazi I."/>
            <person name="Melin P."/>
            <person name="Meyer V."/>
            <person name="Mielnichuk N."/>
            <person name="Miskei M."/>
            <person name="Molnar A.P."/>
            <person name="Mule G."/>
            <person name="Ngan C.Y."/>
            <person name="Orejas M."/>
            <person name="Orosz E."/>
            <person name="Ouedraogo J.P."/>
            <person name="Overkamp K.M."/>
            <person name="Park H.-S."/>
            <person name="Perrone G."/>
            <person name="Piumi F."/>
            <person name="Punt P.J."/>
            <person name="Ram A.F."/>
            <person name="Ramon A."/>
            <person name="Rauscher S."/>
            <person name="Record E."/>
            <person name="Riano-Pachon D.M."/>
            <person name="Robert V."/>
            <person name="Roehrig J."/>
            <person name="Ruller R."/>
            <person name="Salamov A."/>
            <person name="Salih N.S."/>
            <person name="Samson R.A."/>
            <person name="Sandor E."/>
            <person name="Sanguinetti M."/>
            <person name="Schuetze T."/>
            <person name="Sepcic K."/>
            <person name="Shelest E."/>
            <person name="Sherlock G."/>
            <person name="Sophianopoulou V."/>
            <person name="Squina F.M."/>
            <person name="Sun H."/>
            <person name="Susca A."/>
            <person name="Todd R.B."/>
            <person name="Tsang A."/>
            <person name="Unkles S.E."/>
            <person name="van de Wiele N."/>
            <person name="van Rossen-Uffink D."/>
            <person name="Oliveira J.V."/>
            <person name="Vesth T.C."/>
            <person name="Visser J."/>
            <person name="Yu J.-H."/>
            <person name="Zhou M."/>
            <person name="Andersen M.R."/>
            <person name="Archer D.B."/>
            <person name="Baker S.E."/>
            <person name="Benoit I."/>
            <person name="Brakhage A.A."/>
            <person name="Braus G.H."/>
            <person name="Fischer R."/>
            <person name="Frisvad J.C."/>
            <person name="Goldman G.H."/>
            <person name="Houbraken J."/>
            <person name="Oakley B."/>
            <person name="Pocsi I."/>
            <person name="Scazzocchio C."/>
            <person name="Seiboth B."/>
            <person name="vanKuyk P.A."/>
            <person name="Wortman J."/>
            <person name="Dyer P.S."/>
            <person name="Grigoriev I.V."/>
        </authorList>
    </citation>
    <scope>NUCLEOTIDE SEQUENCE [LARGE SCALE GENOMIC DNA]</scope>
    <source>
        <strain evidence="2">ITEM 5010</strain>
    </source>
</reference>
<name>A0A1R3RWJ2_ASPC5</name>
<evidence type="ECO:0000313" key="1">
    <source>
        <dbReference type="EMBL" id="OOF98822.1"/>
    </source>
</evidence>
<protein>
    <submittedName>
        <fullName evidence="1">Uncharacterized protein</fullName>
    </submittedName>
</protein>
<dbReference type="VEuPathDB" id="FungiDB:ASPCADRAFT_204536"/>
<evidence type="ECO:0000313" key="2">
    <source>
        <dbReference type="Proteomes" id="UP000188318"/>
    </source>
</evidence>
<organism evidence="1 2">
    <name type="scientific">Aspergillus carbonarius (strain ITEM 5010)</name>
    <dbReference type="NCBI Taxonomy" id="602072"/>
    <lineage>
        <taxon>Eukaryota</taxon>
        <taxon>Fungi</taxon>
        <taxon>Dikarya</taxon>
        <taxon>Ascomycota</taxon>
        <taxon>Pezizomycotina</taxon>
        <taxon>Eurotiomycetes</taxon>
        <taxon>Eurotiomycetidae</taxon>
        <taxon>Eurotiales</taxon>
        <taxon>Aspergillaceae</taxon>
        <taxon>Aspergillus</taxon>
        <taxon>Aspergillus subgen. Circumdati</taxon>
    </lineage>
</organism>
<dbReference type="Proteomes" id="UP000188318">
    <property type="component" value="Unassembled WGS sequence"/>
</dbReference>
<sequence length="53" mass="6303">MWNSISRTPYEVDRFAGMKPFHWISHFLDSRLLIQAYPPTIARVQPEETCPIR</sequence>
<accession>A0A1R3RWJ2</accession>
<dbReference type="EMBL" id="KV907495">
    <property type="protein sequence ID" value="OOF98822.1"/>
    <property type="molecule type" value="Genomic_DNA"/>
</dbReference>
<dbReference type="AlphaFoldDB" id="A0A1R3RWJ2"/>